<dbReference type="RefSeq" id="WP_110899156.1">
    <property type="nucleotide sequence ID" value="NZ_CP054614.1"/>
</dbReference>
<keyword evidence="2" id="KW-1185">Reference proteome</keyword>
<dbReference type="Proteomes" id="UP000509327">
    <property type="component" value="Chromosome"/>
</dbReference>
<gene>
    <name evidence="1" type="ORF">HUB98_20625</name>
</gene>
<evidence type="ECO:0000313" key="2">
    <source>
        <dbReference type="Proteomes" id="UP000509327"/>
    </source>
</evidence>
<reference evidence="1 2" key="1">
    <citation type="submission" date="2020-06" db="EMBL/GenBank/DDBJ databases">
        <title>Complete genome of Paenibacillus barcinonensis KACC11450.</title>
        <authorList>
            <person name="Kim M."/>
            <person name="Park Y.-J."/>
            <person name="Shin J.-H."/>
        </authorList>
    </citation>
    <scope>NUCLEOTIDE SEQUENCE [LARGE SCALE GENOMIC DNA]</scope>
    <source>
        <strain evidence="1 2">KACC11450</strain>
    </source>
</reference>
<evidence type="ECO:0000313" key="1">
    <source>
        <dbReference type="EMBL" id="QKS58403.1"/>
    </source>
</evidence>
<proteinExistence type="predicted"/>
<sequence>MTLFDPTLAEKGMNRGDLRKCSPEEGFECDLPMELTKHEFVRSYGGHDFMDWITVEKLNAGATIAFLNRRVMPRWASESIFDSFAMNEYKQNPRSLYSCTRSGGLLCHFIS</sequence>
<dbReference type="EMBL" id="CP054614">
    <property type="protein sequence ID" value="QKS58403.1"/>
    <property type="molecule type" value="Genomic_DNA"/>
</dbReference>
<organism evidence="1 2">
    <name type="scientific">Paenibacillus barcinonensis</name>
    <dbReference type="NCBI Taxonomy" id="198119"/>
    <lineage>
        <taxon>Bacteria</taxon>
        <taxon>Bacillati</taxon>
        <taxon>Bacillota</taxon>
        <taxon>Bacilli</taxon>
        <taxon>Bacillales</taxon>
        <taxon>Paenibacillaceae</taxon>
        <taxon>Paenibacillus</taxon>
    </lineage>
</organism>
<accession>A0ABX6Q876</accession>
<protein>
    <submittedName>
        <fullName evidence="1">Uncharacterized protein</fullName>
    </submittedName>
</protein>
<name>A0ABX6Q876_PAEBA</name>